<dbReference type="AlphaFoldDB" id="A0A6S6UJU7"/>
<name>A0A6S6UJU7_9GAMM</name>
<sequence length="82" mass="9030">MQKILANKTVSMTELRDPAKVLANAGDSPVAVLNRNKVVGYFVPNAAVEDVEFEQADDEAVKKLLAETLDIDQPVLDYLQDK</sequence>
<dbReference type="EMBL" id="CACVAT010000620">
    <property type="protein sequence ID" value="CAA6830704.1"/>
    <property type="molecule type" value="Genomic_DNA"/>
</dbReference>
<organism evidence="1">
    <name type="scientific">uncultured Thiotrichaceae bacterium</name>
    <dbReference type="NCBI Taxonomy" id="298394"/>
    <lineage>
        <taxon>Bacteria</taxon>
        <taxon>Pseudomonadati</taxon>
        <taxon>Pseudomonadota</taxon>
        <taxon>Gammaproteobacteria</taxon>
        <taxon>Thiotrichales</taxon>
        <taxon>Thiotrichaceae</taxon>
        <taxon>environmental samples</taxon>
    </lineage>
</organism>
<accession>A0A6S6UJU7</accession>
<evidence type="ECO:0000313" key="1">
    <source>
        <dbReference type="EMBL" id="CAA6830704.1"/>
    </source>
</evidence>
<evidence type="ECO:0008006" key="2">
    <source>
        <dbReference type="Google" id="ProtNLM"/>
    </source>
</evidence>
<protein>
    <recommendedName>
        <fullName evidence="2">Prevent-host-death family protein</fullName>
    </recommendedName>
</protein>
<gene>
    <name evidence="1" type="ORF">HELGO_WM26675</name>
</gene>
<reference evidence="1" key="1">
    <citation type="submission" date="2020-01" db="EMBL/GenBank/DDBJ databases">
        <authorList>
            <person name="Meier V. D."/>
            <person name="Meier V D."/>
        </authorList>
    </citation>
    <scope>NUCLEOTIDE SEQUENCE</scope>
    <source>
        <strain evidence="1">HLG_WM_MAG_09</strain>
    </source>
</reference>
<proteinExistence type="predicted"/>